<dbReference type="KEGG" id="vin:AKJ08_1734"/>
<dbReference type="EMBL" id="CP012332">
    <property type="protein sequence ID" value="AKU91347.1"/>
    <property type="molecule type" value="Genomic_DNA"/>
</dbReference>
<evidence type="ECO:0000313" key="2">
    <source>
        <dbReference type="Proteomes" id="UP000055590"/>
    </source>
</evidence>
<proteinExistence type="predicted"/>
<keyword evidence="2" id="KW-1185">Reference proteome</keyword>
<sequence length="70" mass="7715">MRGAQGVYHASHPDRVVVVLDRSPRGRRAGPRRSCDGFSREFSDLPDFFPGGLIPGAHFAKLPRPRSNEG</sequence>
<organism evidence="1 2">
    <name type="scientific">Vulgatibacter incomptus</name>
    <dbReference type="NCBI Taxonomy" id="1391653"/>
    <lineage>
        <taxon>Bacteria</taxon>
        <taxon>Pseudomonadati</taxon>
        <taxon>Myxococcota</taxon>
        <taxon>Myxococcia</taxon>
        <taxon>Myxococcales</taxon>
        <taxon>Cystobacterineae</taxon>
        <taxon>Vulgatibacteraceae</taxon>
        <taxon>Vulgatibacter</taxon>
    </lineage>
</organism>
<reference evidence="1 2" key="1">
    <citation type="submission" date="2015-08" db="EMBL/GenBank/DDBJ databases">
        <authorList>
            <person name="Babu N.S."/>
            <person name="Beckwith C.J."/>
            <person name="Beseler K.G."/>
            <person name="Brison A."/>
            <person name="Carone J.V."/>
            <person name="Caskin T.P."/>
            <person name="Diamond M."/>
            <person name="Durham M.E."/>
            <person name="Foxe J.M."/>
            <person name="Go M."/>
            <person name="Henderson B.A."/>
            <person name="Jones I.B."/>
            <person name="McGettigan J.A."/>
            <person name="Micheletti S.J."/>
            <person name="Nasrallah M.E."/>
            <person name="Ortiz D."/>
            <person name="Piller C.R."/>
            <person name="Privatt S.R."/>
            <person name="Schneider S.L."/>
            <person name="Sharp S."/>
            <person name="Smith T.C."/>
            <person name="Stanton J.D."/>
            <person name="Ullery H.E."/>
            <person name="Wilson R.J."/>
            <person name="Serrano M.G."/>
            <person name="Buck G."/>
            <person name="Lee V."/>
            <person name="Wang Y."/>
            <person name="Carvalho R."/>
            <person name="Voegtly L."/>
            <person name="Shi R."/>
            <person name="Duckworth R."/>
            <person name="Johnson A."/>
            <person name="Loviza R."/>
            <person name="Walstead R."/>
            <person name="Shah Z."/>
            <person name="Kiflezghi M."/>
            <person name="Wade K."/>
            <person name="Ball S.L."/>
            <person name="Bradley K.W."/>
            <person name="Asai D.J."/>
            <person name="Bowman C.A."/>
            <person name="Russell D.A."/>
            <person name="Pope W.H."/>
            <person name="Jacobs-Sera D."/>
            <person name="Hendrix R.W."/>
            <person name="Hatfull G.F."/>
        </authorList>
    </citation>
    <scope>NUCLEOTIDE SEQUENCE [LARGE SCALE GENOMIC DNA]</scope>
    <source>
        <strain evidence="1 2">DSM 27710</strain>
    </source>
</reference>
<protein>
    <submittedName>
        <fullName evidence="1">Uncharacterized protein</fullName>
    </submittedName>
</protein>
<dbReference type="AlphaFoldDB" id="A0A0K1PCW8"/>
<gene>
    <name evidence="1" type="ORF">AKJ08_1734</name>
</gene>
<name>A0A0K1PCW8_9BACT</name>
<accession>A0A0K1PCW8</accession>
<evidence type="ECO:0000313" key="1">
    <source>
        <dbReference type="EMBL" id="AKU91347.1"/>
    </source>
</evidence>
<dbReference type="STRING" id="1391653.AKJ08_1734"/>
<dbReference type="Proteomes" id="UP000055590">
    <property type="component" value="Chromosome"/>
</dbReference>